<proteinExistence type="predicted"/>
<protein>
    <submittedName>
        <fullName evidence="1">Uncharacterized protein</fullName>
    </submittedName>
</protein>
<dbReference type="OrthoDB" id="2563669at2759"/>
<dbReference type="InParanoid" id="A0A165ZXK8"/>
<dbReference type="Gene3D" id="2.60.120.260">
    <property type="entry name" value="Galactose-binding domain-like"/>
    <property type="match status" value="2"/>
</dbReference>
<name>A0A165ZXK8_EXIGL</name>
<organism evidence="1 2">
    <name type="scientific">Exidia glandulosa HHB12029</name>
    <dbReference type="NCBI Taxonomy" id="1314781"/>
    <lineage>
        <taxon>Eukaryota</taxon>
        <taxon>Fungi</taxon>
        <taxon>Dikarya</taxon>
        <taxon>Basidiomycota</taxon>
        <taxon>Agaricomycotina</taxon>
        <taxon>Agaricomycetes</taxon>
        <taxon>Auriculariales</taxon>
        <taxon>Exidiaceae</taxon>
        <taxon>Exidia</taxon>
    </lineage>
</organism>
<dbReference type="EMBL" id="KV426151">
    <property type="protein sequence ID" value="KZV86589.1"/>
    <property type="molecule type" value="Genomic_DNA"/>
</dbReference>
<gene>
    <name evidence="1" type="ORF">EXIGLDRAFT_774481</name>
</gene>
<keyword evidence="2" id="KW-1185">Reference proteome</keyword>
<accession>A0A165ZXK8</accession>
<dbReference type="Proteomes" id="UP000077266">
    <property type="component" value="Unassembled WGS sequence"/>
</dbReference>
<evidence type="ECO:0000313" key="2">
    <source>
        <dbReference type="Proteomes" id="UP000077266"/>
    </source>
</evidence>
<dbReference type="AlphaFoldDB" id="A0A165ZXK8"/>
<sequence>MSTLDVLVNDFDSVIQYSDRTAFTTPDPSKKDQSQAALAAGYSKGTYHLTSVSGQSWSLNFTGTDVSIFGSSGPDYGTFDVLLDGEKTSQSAWATELTNSTRLWAKSNLTSGSIHTLTATNGNASMLFDHVGITLDIAASGSEFRNATIEEDNPVVTYTGEWGHNKSPLFSGGGSTYTNGEGATATFEFEGSAVFFYGDTNANHGLYSVTLDDHTPAIFQSATGCGLPYQTKGLCELTDPNLLYYAAYLPKGSHKVVFSNIAGPNGTYFDLDRIVTYSPSEYFVAQAPASSASSVSNAPRSTPTDTGTGAAHNTHAHSIFLLLVISLSWLFS</sequence>
<dbReference type="STRING" id="1314781.A0A165ZXK8"/>
<evidence type="ECO:0000313" key="1">
    <source>
        <dbReference type="EMBL" id="KZV86589.1"/>
    </source>
</evidence>
<reference evidence="1 2" key="1">
    <citation type="journal article" date="2016" name="Mol. Biol. Evol.">
        <title>Comparative Genomics of Early-Diverging Mushroom-Forming Fungi Provides Insights into the Origins of Lignocellulose Decay Capabilities.</title>
        <authorList>
            <person name="Nagy L.G."/>
            <person name="Riley R."/>
            <person name="Tritt A."/>
            <person name="Adam C."/>
            <person name="Daum C."/>
            <person name="Floudas D."/>
            <person name="Sun H."/>
            <person name="Yadav J.S."/>
            <person name="Pangilinan J."/>
            <person name="Larsson K.H."/>
            <person name="Matsuura K."/>
            <person name="Barry K."/>
            <person name="Labutti K."/>
            <person name="Kuo R."/>
            <person name="Ohm R.A."/>
            <person name="Bhattacharya S.S."/>
            <person name="Shirouzu T."/>
            <person name="Yoshinaga Y."/>
            <person name="Martin F.M."/>
            <person name="Grigoriev I.V."/>
            <person name="Hibbett D.S."/>
        </authorList>
    </citation>
    <scope>NUCLEOTIDE SEQUENCE [LARGE SCALE GENOMIC DNA]</scope>
    <source>
        <strain evidence="1 2">HHB12029</strain>
    </source>
</reference>